<keyword evidence="2" id="KW-1185">Reference proteome</keyword>
<organism evidence="1 2">
    <name type="scientific">Mycena chlorophos</name>
    <name type="common">Agaric fungus</name>
    <name type="synonym">Agaricus chlorophos</name>
    <dbReference type="NCBI Taxonomy" id="658473"/>
    <lineage>
        <taxon>Eukaryota</taxon>
        <taxon>Fungi</taxon>
        <taxon>Dikarya</taxon>
        <taxon>Basidiomycota</taxon>
        <taxon>Agaricomycotina</taxon>
        <taxon>Agaricomycetes</taxon>
        <taxon>Agaricomycetidae</taxon>
        <taxon>Agaricales</taxon>
        <taxon>Marasmiineae</taxon>
        <taxon>Mycenaceae</taxon>
        <taxon>Mycena</taxon>
    </lineage>
</organism>
<reference evidence="1" key="1">
    <citation type="submission" date="2014-09" db="EMBL/GenBank/DDBJ databases">
        <title>Genome sequence of the luminous mushroom Mycena chlorophos for searching fungal bioluminescence genes.</title>
        <authorList>
            <person name="Tanaka Y."/>
            <person name="Kasuga D."/>
            <person name="Oba Y."/>
            <person name="Hase S."/>
            <person name="Sato K."/>
            <person name="Oba Y."/>
            <person name="Sakakibara Y."/>
        </authorList>
    </citation>
    <scope>NUCLEOTIDE SEQUENCE</scope>
</reference>
<sequence length="367" mass="39743">MPRPSSVFSQTEWAGLSPIVTPSLPHSHTRQHTITLLALLYAMTAVPPTLYYSSSGSLHPLPFAKPSPAISVSSAGSLESFPVSAHSSPLPDSAPILIPHPPLSSLALPHRVPSPILVPDTPLAASLPLQGFAASVYPPPPSTGSADSSASSSPPSSAASMFLNELLSVGDDRLVLIYEAKGATRIATVSSQPLDFHDPFTEEIATFKAKPFICSNCPGSNCVCDFHGGWGIPCPPCAATSAMDCDHTDRVLFHSHLVAFRDQYMLDKRQRAERDYFNGAPQDFIRQRYINELEWCYRGIQGTVQRFEFLRRVIRPLVRRGIEQLANATDDAGYLSRCVVAAMEHGMARGAIRVLANRVADLTAELE</sequence>
<evidence type="ECO:0000313" key="1">
    <source>
        <dbReference type="EMBL" id="GAT44253.1"/>
    </source>
</evidence>
<evidence type="ECO:0000313" key="2">
    <source>
        <dbReference type="Proteomes" id="UP000815677"/>
    </source>
</evidence>
<gene>
    <name evidence="1" type="ORF">MCHLO_01891</name>
</gene>
<accession>A0ABQ0KZL0</accession>
<name>A0ABQ0KZL0_MYCCL</name>
<proteinExistence type="predicted"/>
<dbReference type="Proteomes" id="UP000815677">
    <property type="component" value="Unassembled WGS sequence"/>
</dbReference>
<protein>
    <submittedName>
        <fullName evidence="1">Uncharacterized protein</fullName>
    </submittedName>
</protein>
<dbReference type="EMBL" id="DF839593">
    <property type="protein sequence ID" value="GAT44253.1"/>
    <property type="molecule type" value="Genomic_DNA"/>
</dbReference>